<dbReference type="InterPro" id="IPR027454">
    <property type="entry name" value="Histone_HNS_N"/>
</dbReference>
<dbReference type="AlphaFoldDB" id="A0A8H9NZR2"/>
<name>A0A8H9NZR2_9ENTR</name>
<dbReference type="Gene3D" id="1.10.287.1050">
    <property type="entry name" value="H-NS histone-like proteins"/>
    <property type="match status" value="1"/>
</dbReference>
<dbReference type="Proteomes" id="UP000864563">
    <property type="component" value="Unassembled WGS sequence"/>
</dbReference>
<protein>
    <submittedName>
        <fullName evidence="2">H-NS histone family protein</fullName>
    </submittedName>
</protein>
<sequence length="136" mass="15839">MTKNLPTVAEVIQFLRSVPRRTSLFKKMELRELSIISADLTTELDKRITQQERLEQQEKERHSIIQHHLNLLKQDGIAPDELIKAKKRPSIGPVQSYRVNGQLIHYKGVGKYPRALREIIDLEGKEALQKYEVKKD</sequence>
<reference evidence="2" key="2">
    <citation type="submission" date="2020-11" db="EMBL/GenBank/DDBJ databases">
        <authorList>
            <consortium name="NCBI Pathogen Detection Project"/>
        </authorList>
    </citation>
    <scope>NUCLEOTIDE SEQUENCE</scope>
    <source>
        <strain evidence="2">YDC697-2</strain>
    </source>
</reference>
<proteinExistence type="predicted"/>
<dbReference type="EMBL" id="DACSDU010000032">
    <property type="protein sequence ID" value="HAT1588443.1"/>
    <property type="molecule type" value="Genomic_DNA"/>
</dbReference>
<comment type="caution">
    <text evidence="2">The sequence shown here is derived from an EMBL/GenBank/DDBJ whole genome shotgun (WGS) entry which is preliminary data.</text>
</comment>
<accession>A0A8H9NZR2</accession>
<feature type="domain" description="DNA-binding protein H-NS-like N-terminal" evidence="1">
    <location>
        <begin position="23"/>
        <end position="85"/>
    </location>
</feature>
<gene>
    <name evidence="2" type="ORF">I8Y00_004845</name>
</gene>
<dbReference type="Pfam" id="PF22470">
    <property type="entry name" value="Histone_HNS_N"/>
    <property type="match status" value="1"/>
</dbReference>
<dbReference type="InterPro" id="IPR054180">
    <property type="entry name" value="H-NS-like_N"/>
</dbReference>
<evidence type="ECO:0000259" key="1">
    <source>
        <dbReference type="Pfam" id="PF22470"/>
    </source>
</evidence>
<dbReference type="GO" id="GO:0046983">
    <property type="term" value="F:protein dimerization activity"/>
    <property type="evidence" value="ECO:0007669"/>
    <property type="project" value="InterPro"/>
</dbReference>
<evidence type="ECO:0000313" key="2">
    <source>
        <dbReference type="EMBL" id="HAT1588443.1"/>
    </source>
</evidence>
<organism evidence="2">
    <name type="scientific">Citrobacter farmeri</name>
    <dbReference type="NCBI Taxonomy" id="67824"/>
    <lineage>
        <taxon>Bacteria</taxon>
        <taxon>Pseudomonadati</taxon>
        <taxon>Pseudomonadota</taxon>
        <taxon>Gammaproteobacteria</taxon>
        <taxon>Enterobacterales</taxon>
        <taxon>Enterobacteriaceae</taxon>
        <taxon>Citrobacter</taxon>
    </lineage>
</organism>
<dbReference type="RefSeq" id="WP_044702888.1">
    <property type="nucleotide sequence ID" value="NZ_JAAMQE010000005.1"/>
</dbReference>
<reference evidence="2" key="1">
    <citation type="journal article" date="2018" name="Genome Biol.">
        <title>SKESA: strategic k-mer extension for scrupulous assemblies.</title>
        <authorList>
            <person name="Souvorov A."/>
            <person name="Agarwala R."/>
            <person name="Lipman D.J."/>
        </authorList>
    </citation>
    <scope>NUCLEOTIDE SEQUENCE</scope>
    <source>
        <strain evidence="2">YDC697-2</strain>
    </source>
</reference>